<dbReference type="GO" id="GO:0005576">
    <property type="term" value="C:extracellular region"/>
    <property type="evidence" value="ECO:0007669"/>
    <property type="project" value="UniProtKB-SubCell"/>
</dbReference>
<evidence type="ECO:0000313" key="8">
    <source>
        <dbReference type="Proteomes" id="UP000447434"/>
    </source>
</evidence>
<name>A0A6A4QGE3_LUPAL</name>
<comment type="similarity">
    <text evidence="2">Belongs to the plant self-incompatibility (S1) protein family.</text>
</comment>
<dbReference type="AlphaFoldDB" id="A0A6A4QGE3"/>
<sequence length="129" mass="14995">MNAKSVVLLMLLTIFVTLQMMAGVVSGGLFNEIKVRVTNKLSTPLLMECKDGPHMVLPDDNQRLNFSITPFFTYIWTCKFEWKKVSHTYNIYDSRRDGCRNCLWFIKEAGPCKILHKFNSTPVCFSWNY</sequence>
<accession>A0A6A4QGE3</accession>
<keyword evidence="5 6" id="KW-0732">Signal</keyword>
<evidence type="ECO:0000256" key="3">
    <source>
        <dbReference type="ARBA" id="ARBA00022471"/>
    </source>
</evidence>
<comment type="subcellular location">
    <subcellularLocation>
        <location evidence="1">Secreted</location>
    </subcellularLocation>
</comment>
<dbReference type="Proteomes" id="UP000447434">
    <property type="component" value="Chromosome 6"/>
</dbReference>
<dbReference type="EMBL" id="WOCE01000006">
    <property type="protein sequence ID" value="KAE9612732.1"/>
    <property type="molecule type" value="Genomic_DNA"/>
</dbReference>
<dbReference type="OrthoDB" id="1025744at2759"/>
<evidence type="ECO:0000256" key="4">
    <source>
        <dbReference type="ARBA" id="ARBA00022525"/>
    </source>
</evidence>
<dbReference type="Pfam" id="PF05938">
    <property type="entry name" value="Self-incomp_S1"/>
    <property type="match status" value="1"/>
</dbReference>
<feature type="chain" id="PRO_5036476813" evidence="6">
    <location>
        <begin position="28"/>
        <end position="129"/>
    </location>
</feature>
<keyword evidence="3" id="KW-0713">Self-incompatibility</keyword>
<evidence type="ECO:0000256" key="1">
    <source>
        <dbReference type="ARBA" id="ARBA00004613"/>
    </source>
</evidence>
<evidence type="ECO:0000256" key="6">
    <source>
        <dbReference type="SAM" id="SignalP"/>
    </source>
</evidence>
<keyword evidence="8" id="KW-1185">Reference proteome</keyword>
<reference evidence="8" key="1">
    <citation type="journal article" date="2020" name="Nat. Commun.">
        <title>Genome sequence of the cluster root forming white lupin.</title>
        <authorList>
            <person name="Hufnagel B."/>
            <person name="Marques A."/>
            <person name="Soriano A."/>
            <person name="Marques L."/>
            <person name="Divol F."/>
            <person name="Doumas P."/>
            <person name="Sallet E."/>
            <person name="Mancinotti D."/>
            <person name="Carrere S."/>
            <person name="Marande W."/>
            <person name="Arribat S."/>
            <person name="Keller J."/>
            <person name="Huneau C."/>
            <person name="Blein T."/>
            <person name="Aime D."/>
            <person name="Laguerre M."/>
            <person name="Taylor J."/>
            <person name="Schubert V."/>
            <person name="Nelson M."/>
            <person name="Geu-Flores F."/>
            <person name="Crespi M."/>
            <person name="Gallardo-Guerrero K."/>
            <person name="Delaux P.-M."/>
            <person name="Salse J."/>
            <person name="Berges H."/>
            <person name="Guyot R."/>
            <person name="Gouzy J."/>
            <person name="Peret B."/>
        </authorList>
    </citation>
    <scope>NUCLEOTIDE SEQUENCE [LARGE SCALE GENOMIC DNA]</scope>
    <source>
        <strain evidence="8">cv. Amiga</strain>
    </source>
</reference>
<evidence type="ECO:0000256" key="2">
    <source>
        <dbReference type="ARBA" id="ARBA00005581"/>
    </source>
</evidence>
<keyword evidence="4" id="KW-0964">Secreted</keyword>
<evidence type="ECO:0000313" key="7">
    <source>
        <dbReference type="EMBL" id="KAE9612732.1"/>
    </source>
</evidence>
<organism evidence="7 8">
    <name type="scientific">Lupinus albus</name>
    <name type="common">White lupine</name>
    <name type="synonym">Lupinus termis</name>
    <dbReference type="NCBI Taxonomy" id="3870"/>
    <lineage>
        <taxon>Eukaryota</taxon>
        <taxon>Viridiplantae</taxon>
        <taxon>Streptophyta</taxon>
        <taxon>Embryophyta</taxon>
        <taxon>Tracheophyta</taxon>
        <taxon>Spermatophyta</taxon>
        <taxon>Magnoliopsida</taxon>
        <taxon>eudicotyledons</taxon>
        <taxon>Gunneridae</taxon>
        <taxon>Pentapetalae</taxon>
        <taxon>rosids</taxon>
        <taxon>fabids</taxon>
        <taxon>Fabales</taxon>
        <taxon>Fabaceae</taxon>
        <taxon>Papilionoideae</taxon>
        <taxon>50 kb inversion clade</taxon>
        <taxon>genistoids sensu lato</taxon>
        <taxon>core genistoids</taxon>
        <taxon>Genisteae</taxon>
        <taxon>Lupinus</taxon>
    </lineage>
</organism>
<proteinExistence type="inferred from homology"/>
<protein>
    <submittedName>
        <fullName evidence="7">Putative plant self-incompatibility S1</fullName>
    </submittedName>
</protein>
<feature type="signal peptide" evidence="6">
    <location>
        <begin position="1"/>
        <end position="27"/>
    </location>
</feature>
<evidence type="ECO:0000256" key="5">
    <source>
        <dbReference type="ARBA" id="ARBA00022729"/>
    </source>
</evidence>
<comment type="caution">
    <text evidence="7">The sequence shown here is derived from an EMBL/GenBank/DDBJ whole genome shotgun (WGS) entry which is preliminary data.</text>
</comment>
<dbReference type="GO" id="GO:0060320">
    <property type="term" value="P:rejection of self pollen"/>
    <property type="evidence" value="ECO:0007669"/>
    <property type="project" value="UniProtKB-KW"/>
</dbReference>
<gene>
    <name evidence="7" type="ORF">Lalb_Chr06g0176181</name>
</gene>
<dbReference type="InterPro" id="IPR010264">
    <property type="entry name" value="Self-incomp_S1"/>
</dbReference>